<dbReference type="InterPro" id="IPR003736">
    <property type="entry name" value="PAAI_dom"/>
</dbReference>
<feature type="non-terminal residue" evidence="4">
    <location>
        <position position="1"/>
    </location>
</feature>
<accession>A0A316UL01</accession>
<dbReference type="Proteomes" id="UP000245942">
    <property type="component" value="Unassembled WGS sequence"/>
</dbReference>
<organism evidence="4 5">
    <name type="scientific">Pseudomicrostroma glucosiphilum</name>
    <dbReference type="NCBI Taxonomy" id="1684307"/>
    <lineage>
        <taxon>Eukaryota</taxon>
        <taxon>Fungi</taxon>
        <taxon>Dikarya</taxon>
        <taxon>Basidiomycota</taxon>
        <taxon>Ustilaginomycotina</taxon>
        <taxon>Exobasidiomycetes</taxon>
        <taxon>Microstromatales</taxon>
        <taxon>Microstromatales incertae sedis</taxon>
        <taxon>Pseudomicrostroma</taxon>
    </lineage>
</organism>
<dbReference type="InterPro" id="IPR006683">
    <property type="entry name" value="Thioestr_dom"/>
</dbReference>
<evidence type="ECO:0000259" key="3">
    <source>
        <dbReference type="Pfam" id="PF03061"/>
    </source>
</evidence>
<dbReference type="GO" id="GO:0016853">
    <property type="term" value="F:isomerase activity"/>
    <property type="evidence" value="ECO:0007669"/>
    <property type="project" value="UniProtKB-KW"/>
</dbReference>
<sequence length="175" mass="18629">LSSSSPCFHFTNRVISAFLTAGGHDTSTFLPSFTLLSARPGLFLASLPIQKHNLNRLGSAHGGFVCTLMDTCGSLALATKGMYSTGVSLDISTTFAKAAGGEGDEILVRGEVVTMGRNLAMTRVEIRHPVSDALLAFGSHTKFIGKAIGHAENVEFDEEGEKVIKGKPMEEWGKE</sequence>
<feature type="non-terminal residue" evidence="4">
    <location>
        <position position="175"/>
    </location>
</feature>
<feature type="domain" description="Thioesterase" evidence="3">
    <location>
        <begin position="58"/>
        <end position="128"/>
    </location>
</feature>
<evidence type="ECO:0000313" key="5">
    <source>
        <dbReference type="Proteomes" id="UP000245942"/>
    </source>
</evidence>
<name>A0A316UL01_9BASI</name>
<evidence type="ECO:0000256" key="1">
    <source>
        <dbReference type="ARBA" id="ARBA00008324"/>
    </source>
</evidence>
<keyword evidence="2" id="KW-0378">Hydrolase</keyword>
<dbReference type="STRING" id="1684307.A0A316UL01"/>
<dbReference type="OrthoDB" id="46529at2759"/>
<dbReference type="SUPFAM" id="SSF54637">
    <property type="entry name" value="Thioesterase/thiol ester dehydrase-isomerase"/>
    <property type="match status" value="1"/>
</dbReference>
<dbReference type="PANTHER" id="PTHR21660:SF1">
    <property type="entry name" value="ACYL-COENZYME A THIOESTERASE 13"/>
    <property type="match status" value="1"/>
</dbReference>
<evidence type="ECO:0000313" key="4">
    <source>
        <dbReference type="EMBL" id="PWN23905.1"/>
    </source>
</evidence>
<dbReference type="AlphaFoldDB" id="A0A316UL01"/>
<reference evidence="4 5" key="1">
    <citation type="journal article" date="2018" name="Mol. Biol. Evol.">
        <title>Broad Genomic Sampling Reveals a Smut Pathogenic Ancestry of the Fungal Clade Ustilaginomycotina.</title>
        <authorList>
            <person name="Kijpornyongpan T."/>
            <person name="Mondo S.J."/>
            <person name="Barry K."/>
            <person name="Sandor L."/>
            <person name="Lee J."/>
            <person name="Lipzen A."/>
            <person name="Pangilinan J."/>
            <person name="LaButti K."/>
            <person name="Hainaut M."/>
            <person name="Henrissat B."/>
            <person name="Grigoriev I.V."/>
            <person name="Spatafora J.W."/>
            <person name="Aime M.C."/>
        </authorList>
    </citation>
    <scope>NUCLEOTIDE SEQUENCE [LARGE SCALE GENOMIC DNA]</scope>
    <source>
        <strain evidence="4 5">MCA 4718</strain>
    </source>
</reference>
<dbReference type="GeneID" id="37011569"/>
<dbReference type="PANTHER" id="PTHR21660">
    <property type="entry name" value="THIOESTERASE SUPERFAMILY MEMBER-RELATED"/>
    <property type="match status" value="1"/>
</dbReference>
<proteinExistence type="inferred from homology"/>
<dbReference type="RefSeq" id="XP_025351065.1">
    <property type="nucleotide sequence ID" value="XM_025489835.1"/>
</dbReference>
<protein>
    <submittedName>
        <fullName evidence="4">Thioesterase/thiol ester dehydrase-isomerase</fullName>
    </submittedName>
</protein>
<keyword evidence="4" id="KW-0413">Isomerase</keyword>
<dbReference type="Pfam" id="PF03061">
    <property type="entry name" value="4HBT"/>
    <property type="match status" value="1"/>
</dbReference>
<dbReference type="NCBIfam" id="TIGR00369">
    <property type="entry name" value="unchar_dom_1"/>
    <property type="match status" value="1"/>
</dbReference>
<dbReference type="CDD" id="cd03443">
    <property type="entry name" value="PaaI_thioesterase"/>
    <property type="match status" value="1"/>
</dbReference>
<dbReference type="EMBL" id="KZ819321">
    <property type="protein sequence ID" value="PWN23905.1"/>
    <property type="molecule type" value="Genomic_DNA"/>
</dbReference>
<keyword evidence="5" id="KW-1185">Reference proteome</keyword>
<evidence type="ECO:0000256" key="2">
    <source>
        <dbReference type="ARBA" id="ARBA00022801"/>
    </source>
</evidence>
<gene>
    <name evidence="4" type="ORF">BCV69DRAFT_232109</name>
</gene>
<dbReference type="GO" id="GO:0047617">
    <property type="term" value="F:fatty acyl-CoA hydrolase activity"/>
    <property type="evidence" value="ECO:0007669"/>
    <property type="project" value="InterPro"/>
</dbReference>
<dbReference type="InterPro" id="IPR039298">
    <property type="entry name" value="ACOT13"/>
</dbReference>
<comment type="similarity">
    <text evidence="1">Belongs to the thioesterase PaaI family.</text>
</comment>
<dbReference type="Gene3D" id="3.10.129.10">
    <property type="entry name" value="Hotdog Thioesterase"/>
    <property type="match status" value="1"/>
</dbReference>
<dbReference type="InterPro" id="IPR029069">
    <property type="entry name" value="HotDog_dom_sf"/>
</dbReference>